<dbReference type="Proteomes" id="UP000290560">
    <property type="component" value="Unassembled WGS sequence"/>
</dbReference>
<dbReference type="AlphaFoldDB" id="A0A445MET6"/>
<evidence type="ECO:0000313" key="2">
    <source>
        <dbReference type="EMBL" id="RZR72775.1"/>
    </source>
</evidence>
<reference evidence="2" key="1">
    <citation type="journal article" date="2018" name="Data Brief">
        <title>Genome sequence data from 17 accessions of Ensete ventricosum, a staple food crop for millions in Ethiopia.</title>
        <authorList>
            <person name="Yemataw Z."/>
            <person name="Muzemil S."/>
            <person name="Ambachew D."/>
            <person name="Tripathi L."/>
            <person name="Tesfaye K."/>
            <person name="Chala A."/>
            <person name="Farbos A."/>
            <person name="O'Neill P."/>
            <person name="Moore K."/>
            <person name="Grant M."/>
            <person name="Studholme D.J."/>
        </authorList>
    </citation>
    <scope>NUCLEOTIDE SEQUENCE [LARGE SCALE GENOMIC DNA]</scope>
    <source>
        <tissue evidence="2">Leaf</tissue>
    </source>
</reference>
<feature type="compositionally biased region" description="Basic residues" evidence="1">
    <location>
        <begin position="61"/>
        <end position="77"/>
    </location>
</feature>
<feature type="region of interest" description="Disordered" evidence="1">
    <location>
        <begin position="45"/>
        <end position="92"/>
    </location>
</feature>
<sequence length="196" mass="22099">MPWVRHCTDPRLVNGLLSLKSGVGRVLPDCSKRISVLVEVVGEHLSHGDEKRPGGGGSEPRKKKMKVMVSKPPKRIIPKGTSEKAHHDKGKEPVEVAKSLDRPPIVRDLCKVDDQAGKDRYFICRKDLELVADSTRVERRDLRDCQCWLEDEVLSLTKGAKMQHFELKAEGDKAILKVFDSGWRRWGKLLMRSGIG</sequence>
<feature type="compositionally biased region" description="Basic and acidic residues" evidence="1">
    <location>
        <begin position="81"/>
        <end position="92"/>
    </location>
</feature>
<proteinExistence type="predicted"/>
<name>A0A445MET6_ENSVE</name>
<protein>
    <submittedName>
        <fullName evidence="2">Uncharacterized protein</fullName>
    </submittedName>
</protein>
<gene>
    <name evidence="2" type="ORF">BHM03_00016937</name>
</gene>
<organism evidence="2">
    <name type="scientific">Ensete ventricosum</name>
    <name type="common">Abyssinian banana</name>
    <name type="synonym">Musa ensete</name>
    <dbReference type="NCBI Taxonomy" id="4639"/>
    <lineage>
        <taxon>Eukaryota</taxon>
        <taxon>Viridiplantae</taxon>
        <taxon>Streptophyta</taxon>
        <taxon>Embryophyta</taxon>
        <taxon>Tracheophyta</taxon>
        <taxon>Spermatophyta</taxon>
        <taxon>Magnoliopsida</taxon>
        <taxon>Liliopsida</taxon>
        <taxon>Zingiberales</taxon>
        <taxon>Musaceae</taxon>
        <taxon>Ensete</taxon>
    </lineage>
</organism>
<dbReference type="EMBL" id="KV875754">
    <property type="protein sequence ID" value="RZR72775.1"/>
    <property type="molecule type" value="Genomic_DNA"/>
</dbReference>
<accession>A0A445MET6</accession>
<evidence type="ECO:0000256" key="1">
    <source>
        <dbReference type="SAM" id="MobiDB-lite"/>
    </source>
</evidence>